<name>A0A4D6LL89_VIGUN</name>
<proteinExistence type="predicted"/>
<evidence type="ECO:0000313" key="2">
    <source>
        <dbReference type="Proteomes" id="UP000501690"/>
    </source>
</evidence>
<keyword evidence="2" id="KW-1185">Reference proteome</keyword>
<evidence type="ECO:0000313" key="1">
    <source>
        <dbReference type="EMBL" id="QCD88844.1"/>
    </source>
</evidence>
<gene>
    <name evidence="1" type="ORF">DEO72_LG3g3396</name>
</gene>
<sequence length="132" mass="15498">MKILLSSLRQKNNLNSIKRAIEANEGSKPLTGNGKQQKRLLFDESTRHALYIPSTAPACRPFRPFPRYSRRNCRRGTHFLIPRVQKPYIIDIRTRPRTFSSISGIKDLTHMCCWFSLLSQFGQFHHFRLLIR</sequence>
<dbReference type="AlphaFoldDB" id="A0A4D6LL89"/>
<reference evidence="1 2" key="1">
    <citation type="submission" date="2019-04" db="EMBL/GenBank/DDBJ databases">
        <title>An improved genome assembly and genetic linkage map for asparagus bean, Vigna unguiculata ssp. sesquipedialis.</title>
        <authorList>
            <person name="Xia Q."/>
            <person name="Zhang R."/>
            <person name="Dong Y."/>
        </authorList>
    </citation>
    <scope>NUCLEOTIDE SEQUENCE [LARGE SCALE GENOMIC DNA]</scope>
    <source>
        <tissue evidence="1">Leaf</tissue>
    </source>
</reference>
<organism evidence="1 2">
    <name type="scientific">Vigna unguiculata</name>
    <name type="common">Cowpea</name>
    <dbReference type="NCBI Taxonomy" id="3917"/>
    <lineage>
        <taxon>Eukaryota</taxon>
        <taxon>Viridiplantae</taxon>
        <taxon>Streptophyta</taxon>
        <taxon>Embryophyta</taxon>
        <taxon>Tracheophyta</taxon>
        <taxon>Spermatophyta</taxon>
        <taxon>Magnoliopsida</taxon>
        <taxon>eudicotyledons</taxon>
        <taxon>Gunneridae</taxon>
        <taxon>Pentapetalae</taxon>
        <taxon>rosids</taxon>
        <taxon>fabids</taxon>
        <taxon>Fabales</taxon>
        <taxon>Fabaceae</taxon>
        <taxon>Papilionoideae</taxon>
        <taxon>50 kb inversion clade</taxon>
        <taxon>NPAAA clade</taxon>
        <taxon>indigoferoid/millettioid clade</taxon>
        <taxon>Phaseoleae</taxon>
        <taxon>Vigna</taxon>
    </lineage>
</organism>
<accession>A0A4D6LL89</accession>
<dbReference type="Proteomes" id="UP000501690">
    <property type="component" value="Linkage Group LG3"/>
</dbReference>
<protein>
    <submittedName>
        <fullName evidence="1">Prohibitin</fullName>
    </submittedName>
</protein>
<dbReference type="EMBL" id="CP039347">
    <property type="protein sequence ID" value="QCD88844.1"/>
    <property type="molecule type" value="Genomic_DNA"/>
</dbReference>